<feature type="transmembrane region" description="Helical" evidence="7">
    <location>
        <begin position="59"/>
        <end position="85"/>
    </location>
</feature>
<gene>
    <name evidence="9" type="ORF">UCDDA912_g01782</name>
</gene>
<evidence type="ECO:0000256" key="3">
    <source>
        <dbReference type="ARBA" id="ARBA00022989"/>
    </source>
</evidence>
<protein>
    <submittedName>
        <fullName evidence="9">Putative integral membrane protein</fullName>
    </submittedName>
</protein>
<evidence type="ECO:0000256" key="7">
    <source>
        <dbReference type="SAM" id="Phobius"/>
    </source>
</evidence>
<dbReference type="PANTHER" id="PTHR33048:SF129">
    <property type="entry name" value="INTEGRAL MEMBRANE PROTEIN-RELATED"/>
    <property type="match status" value="1"/>
</dbReference>
<feature type="domain" description="Rhodopsin" evidence="8">
    <location>
        <begin position="43"/>
        <end position="305"/>
    </location>
</feature>
<feature type="region of interest" description="Disordered" evidence="6">
    <location>
        <begin position="369"/>
        <end position="390"/>
    </location>
</feature>
<feature type="transmembrane region" description="Helical" evidence="7">
    <location>
        <begin position="219"/>
        <end position="241"/>
    </location>
</feature>
<name>A0A0G2FW95_9PEZI</name>
<dbReference type="PANTHER" id="PTHR33048">
    <property type="entry name" value="PTH11-LIKE INTEGRAL MEMBRANE PROTEIN (AFU_ORTHOLOGUE AFUA_5G11245)"/>
    <property type="match status" value="1"/>
</dbReference>
<evidence type="ECO:0000256" key="6">
    <source>
        <dbReference type="SAM" id="MobiDB-lite"/>
    </source>
</evidence>
<dbReference type="Proteomes" id="UP000034680">
    <property type="component" value="Unassembled WGS sequence"/>
</dbReference>
<feature type="transmembrane region" description="Helical" evidence="7">
    <location>
        <begin position="184"/>
        <end position="207"/>
    </location>
</feature>
<evidence type="ECO:0000256" key="4">
    <source>
        <dbReference type="ARBA" id="ARBA00023136"/>
    </source>
</evidence>
<evidence type="ECO:0000313" key="9">
    <source>
        <dbReference type="EMBL" id="KKY38194.1"/>
    </source>
</evidence>
<evidence type="ECO:0000256" key="5">
    <source>
        <dbReference type="ARBA" id="ARBA00038359"/>
    </source>
</evidence>
<comment type="similarity">
    <text evidence="5">Belongs to the SAT4 family.</text>
</comment>
<accession>A0A0G2FW95</accession>
<comment type="subcellular location">
    <subcellularLocation>
        <location evidence="1">Membrane</location>
        <topology evidence="1">Multi-pass membrane protein</topology>
    </subcellularLocation>
</comment>
<dbReference type="STRING" id="1214573.A0A0G2FW95"/>
<dbReference type="Pfam" id="PF20684">
    <property type="entry name" value="Fung_rhodopsin"/>
    <property type="match status" value="1"/>
</dbReference>
<feature type="compositionally biased region" description="Pro residues" evidence="6">
    <location>
        <begin position="372"/>
        <end position="385"/>
    </location>
</feature>
<organism evidence="9 10">
    <name type="scientific">Diaporthe ampelina</name>
    <dbReference type="NCBI Taxonomy" id="1214573"/>
    <lineage>
        <taxon>Eukaryota</taxon>
        <taxon>Fungi</taxon>
        <taxon>Dikarya</taxon>
        <taxon>Ascomycota</taxon>
        <taxon>Pezizomycotina</taxon>
        <taxon>Sordariomycetes</taxon>
        <taxon>Sordariomycetidae</taxon>
        <taxon>Diaporthales</taxon>
        <taxon>Diaporthaceae</taxon>
        <taxon>Diaporthe</taxon>
    </lineage>
</organism>
<evidence type="ECO:0000259" key="8">
    <source>
        <dbReference type="Pfam" id="PF20684"/>
    </source>
</evidence>
<feature type="transmembrane region" description="Helical" evidence="7">
    <location>
        <begin position="253"/>
        <end position="276"/>
    </location>
</feature>
<dbReference type="OrthoDB" id="4525788at2759"/>
<keyword evidence="4 7" id="KW-0472">Membrane</keyword>
<feature type="transmembrane region" description="Helical" evidence="7">
    <location>
        <begin position="139"/>
        <end position="161"/>
    </location>
</feature>
<evidence type="ECO:0000256" key="1">
    <source>
        <dbReference type="ARBA" id="ARBA00004141"/>
    </source>
</evidence>
<evidence type="ECO:0000313" key="10">
    <source>
        <dbReference type="Proteomes" id="UP000034680"/>
    </source>
</evidence>
<dbReference type="InterPro" id="IPR052337">
    <property type="entry name" value="SAT4-like"/>
</dbReference>
<keyword evidence="10" id="KW-1185">Reference proteome</keyword>
<keyword evidence="2 7" id="KW-0812">Transmembrane</keyword>
<reference evidence="9 10" key="1">
    <citation type="submission" date="2015-05" db="EMBL/GenBank/DDBJ databases">
        <title>Distinctive expansion of gene families associated with plant cell wall degradation and secondary metabolism in the genomes of grapevine trunk pathogens.</title>
        <authorList>
            <person name="Lawrence D.P."/>
            <person name="Travadon R."/>
            <person name="Rolshausen P.E."/>
            <person name="Baumgartner K."/>
        </authorList>
    </citation>
    <scope>NUCLEOTIDE SEQUENCE [LARGE SCALE GENOMIC DNA]</scope>
    <source>
        <strain evidence="9">DA912</strain>
    </source>
</reference>
<sequence length="499" mass="54830">MLFPLSALQSWPTPNYANPERRGPAATIVVAVLLGLVTLILIVRIYTRVRISRGFGLDDVLIILAYVPTTAFAVLSFIAMWKFGWGTHVWDLRIELTKPSLQFSLANQLLFDLATSLTKLSMLSLIYRVVSADKSRYRYVVLALAAVVLSDGMIFFFITTFQCRPVSDYWTLSFTPQKCINEELHLLAAGCINTTTDFLIVILPIPYVVRLKLPRKQQIIIVSLFTGGLFVTAAGAVRTYVFHITLTDPTRDVTWNAFVIIIVSALELYIGIVSYLSEKVTSGKTRNSSSAQQICASIPAIKPFIAHYLPIMLESPRYWLSKQTESRRDPFDRPPAGGKGLEPDFWLVTERDSTFTFQDVESASGLVLQMQPRPPMPGMPTPTRPPRTASTLQTGAALSTIATNTAATTTADDDHTSVVSAVSAVPAPLRVAKSPRASTASSRPDLNKPLPRIGTVVLDASFANEGAAQKHMSSVYQFIPHEDGHISVHKARKSAFGNG</sequence>
<feature type="transmembrane region" description="Helical" evidence="7">
    <location>
        <begin position="25"/>
        <end position="47"/>
    </location>
</feature>
<dbReference type="InterPro" id="IPR049326">
    <property type="entry name" value="Rhodopsin_dom_fungi"/>
</dbReference>
<comment type="caution">
    <text evidence="9">The sequence shown here is derived from an EMBL/GenBank/DDBJ whole genome shotgun (WGS) entry which is preliminary data.</text>
</comment>
<feature type="transmembrane region" description="Helical" evidence="7">
    <location>
        <begin position="105"/>
        <end position="127"/>
    </location>
</feature>
<dbReference type="AlphaFoldDB" id="A0A0G2FW95"/>
<proteinExistence type="inferred from homology"/>
<evidence type="ECO:0000256" key="2">
    <source>
        <dbReference type="ARBA" id="ARBA00022692"/>
    </source>
</evidence>
<dbReference type="GO" id="GO:0016020">
    <property type="term" value="C:membrane"/>
    <property type="evidence" value="ECO:0007669"/>
    <property type="project" value="UniProtKB-SubCell"/>
</dbReference>
<reference evidence="9 10" key="2">
    <citation type="submission" date="2015-05" db="EMBL/GenBank/DDBJ databases">
        <authorList>
            <person name="Morales-Cruz A."/>
            <person name="Amrine K.C."/>
            <person name="Cantu D."/>
        </authorList>
    </citation>
    <scope>NUCLEOTIDE SEQUENCE [LARGE SCALE GENOMIC DNA]</scope>
    <source>
        <strain evidence="9">DA912</strain>
    </source>
</reference>
<dbReference type="EMBL" id="LCUC01000060">
    <property type="protein sequence ID" value="KKY38194.1"/>
    <property type="molecule type" value="Genomic_DNA"/>
</dbReference>
<keyword evidence="3 7" id="KW-1133">Transmembrane helix</keyword>